<dbReference type="STRING" id="2045.KR76_04365"/>
<name>A0A0A1DFV2_NOCSI</name>
<dbReference type="eggNOG" id="COG1840">
    <property type="taxonomic scope" value="Bacteria"/>
</dbReference>
<dbReference type="EMBL" id="CP009896">
    <property type="protein sequence ID" value="AIY16186.1"/>
    <property type="molecule type" value="Genomic_DNA"/>
</dbReference>
<keyword evidence="3" id="KW-0732">Signal</keyword>
<dbReference type="GeneID" id="96608193"/>
<dbReference type="Proteomes" id="UP000030300">
    <property type="component" value="Chromosome"/>
</dbReference>
<reference evidence="4 5" key="1">
    <citation type="journal article" date="2015" name="Genome Announc.">
        <title>Complete Genome Sequence of Steroid-Transforming Nocardioides simplex VKM Ac-2033D.</title>
        <authorList>
            <person name="Shtratnikova V.Y."/>
            <person name="Schelkunov M.I."/>
            <person name="Pekov Y.A."/>
            <person name="Fokina V.V."/>
            <person name="Logacheva M.D."/>
            <person name="Sokolov S.L."/>
            <person name="Bragin E.Y."/>
            <person name="Ashapkin V.V."/>
            <person name="Donova M.V."/>
        </authorList>
    </citation>
    <scope>NUCLEOTIDE SEQUENCE [LARGE SCALE GENOMIC DNA]</scope>
    <source>
        <strain evidence="4 5">VKM Ac-2033D</strain>
    </source>
</reference>
<dbReference type="Gene3D" id="3.40.190.10">
    <property type="entry name" value="Periplasmic binding protein-like II"/>
    <property type="match status" value="2"/>
</dbReference>
<dbReference type="KEGG" id="psim:KR76_04365"/>
<proteinExistence type="inferred from homology"/>
<dbReference type="CDD" id="cd13543">
    <property type="entry name" value="PBP2_Fbp"/>
    <property type="match status" value="1"/>
</dbReference>
<dbReference type="AlphaFoldDB" id="A0A0A1DFV2"/>
<accession>A0A0A1DFV2</accession>
<evidence type="ECO:0000256" key="2">
    <source>
        <dbReference type="ARBA" id="ARBA00022496"/>
    </source>
</evidence>
<dbReference type="OrthoDB" id="9769567at2"/>
<gene>
    <name evidence="4" type="ORF">KR76_04365</name>
</gene>
<keyword evidence="5" id="KW-1185">Reference proteome</keyword>
<dbReference type="RefSeq" id="WP_038676895.1">
    <property type="nucleotide sequence ID" value="NZ_BJMC01000004.1"/>
</dbReference>
<dbReference type="Pfam" id="PF13343">
    <property type="entry name" value="SBP_bac_6"/>
    <property type="match status" value="1"/>
</dbReference>
<dbReference type="GO" id="GO:0006826">
    <property type="term" value="P:iron ion transport"/>
    <property type="evidence" value="ECO:0007669"/>
    <property type="project" value="UniProtKB-KW"/>
</dbReference>
<keyword evidence="2" id="KW-0410">Iron transport</keyword>
<dbReference type="HOGENOM" id="CLU_026974_2_0_11"/>
<keyword evidence="2" id="KW-0408">Iron</keyword>
<organism evidence="4 5">
    <name type="scientific">Nocardioides simplex</name>
    <name type="common">Arthrobacter simplex</name>
    <dbReference type="NCBI Taxonomy" id="2045"/>
    <lineage>
        <taxon>Bacteria</taxon>
        <taxon>Bacillati</taxon>
        <taxon>Actinomycetota</taxon>
        <taxon>Actinomycetes</taxon>
        <taxon>Propionibacteriales</taxon>
        <taxon>Nocardioidaceae</taxon>
        <taxon>Pimelobacter</taxon>
    </lineage>
</organism>
<comment type="similarity">
    <text evidence="1">Belongs to the bacterial solute-binding protein 1 family.</text>
</comment>
<dbReference type="GO" id="GO:0030288">
    <property type="term" value="C:outer membrane-bounded periplasmic space"/>
    <property type="evidence" value="ECO:0007669"/>
    <property type="project" value="TreeGrafter"/>
</dbReference>
<dbReference type="PROSITE" id="PS51257">
    <property type="entry name" value="PROKAR_LIPOPROTEIN"/>
    <property type="match status" value="1"/>
</dbReference>
<evidence type="ECO:0000256" key="3">
    <source>
        <dbReference type="ARBA" id="ARBA00022729"/>
    </source>
</evidence>
<dbReference type="PIRSF" id="PIRSF002825">
    <property type="entry name" value="CfbpA"/>
    <property type="match status" value="1"/>
</dbReference>
<keyword evidence="2" id="KW-0813">Transport</keyword>
<dbReference type="InterPro" id="IPR026045">
    <property type="entry name" value="Ferric-bd"/>
</dbReference>
<keyword evidence="2" id="KW-0406">Ion transport</keyword>
<sequence length="338" mass="36512">MKNRLLRAGLGVAAATLVLPLLTACGGDDEPTLVIYNAQHEPLLKALAPEFTKETGIEVELRNGKDLELSNQIVQEGKASPADIFLTENSPGMSQVEAAGLLDKLPADLVAPIPEQYRPRSGLWTGFVARSTVLVYNTDQTDEAAMPASLLDLAKPEWKGKIAFSPTGADFQAIVAAVLDLEGEAATKAWLEGIKANGKVYDGNNLVLEAVNSGEIEVGIVYHYYWERDHKESGDVSDHSSQYYFSNGDPGAFVSVSGAGILKSSDMKTEARKFIEFLVNEKGQQILADSYALEYPLNPAVQLEGVQKPFSELQPPAVNVSDLDAKKVVDLMTEVGFL</sequence>
<evidence type="ECO:0000313" key="4">
    <source>
        <dbReference type="EMBL" id="AIY16186.1"/>
    </source>
</evidence>
<dbReference type="PANTHER" id="PTHR30006:SF15">
    <property type="entry name" value="IRON-UTILIZATION PERIPLASMIC PROTEIN"/>
    <property type="match status" value="1"/>
</dbReference>
<dbReference type="PANTHER" id="PTHR30006">
    <property type="entry name" value="THIAMINE-BINDING PERIPLASMIC PROTEIN-RELATED"/>
    <property type="match status" value="1"/>
</dbReference>
<evidence type="ECO:0000256" key="1">
    <source>
        <dbReference type="ARBA" id="ARBA00008520"/>
    </source>
</evidence>
<dbReference type="SUPFAM" id="SSF53850">
    <property type="entry name" value="Periplasmic binding protein-like II"/>
    <property type="match status" value="1"/>
</dbReference>
<protein>
    <submittedName>
        <fullName evidence="4">Iron(III) ABC transporter, periplasmic-binding protein</fullName>
    </submittedName>
</protein>
<evidence type="ECO:0000313" key="5">
    <source>
        <dbReference type="Proteomes" id="UP000030300"/>
    </source>
</evidence>